<feature type="chain" id="PRO_5017438306" description="C-type lectin domain-containing protein" evidence="1">
    <location>
        <begin position="20"/>
        <end position="157"/>
    </location>
</feature>
<dbReference type="PROSITE" id="PS50041">
    <property type="entry name" value="C_TYPE_LECTIN_2"/>
    <property type="match status" value="1"/>
</dbReference>
<reference evidence="3" key="1">
    <citation type="submission" date="2025-08" db="UniProtKB">
        <authorList>
            <consortium name="Ensembl"/>
        </authorList>
    </citation>
    <scope>IDENTIFICATION</scope>
</reference>
<dbReference type="SMART" id="SM00034">
    <property type="entry name" value="CLECT"/>
    <property type="match status" value="1"/>
</dbReference>
<dbReference type="Proteomes" id="UP000261560">
    <property type="component" value="Unplaced"/>
</dbReference>
<name>A0A3B3CRB8_ORYME</name>
<dbReference type="InterPro" id="IPR016186">
    <property type="entry name" value="C-type_lectin-like/link_sf"/>
</dbReference>
<dbReference type="Pfam" id="PF00059">
    <property type="entry name" value="Lectin_C"/>
    <property type="match status" value="1"/>
</dbReference>
<sequence>MKLSLFLIILAGELTFSCSLIISFSLTQSHRSDCPCCCFMTNQLLQYRFIDKEKSWDEAQKYCKKNHTDLATVRSMADMKRLNQDLGNKKAWIGLYREANSKRKWKWSQPEVQFSESQKNWDGGEPNDHKRENCGTVKKHLKWADLEQYYSYPSKKV</sequence>
<feature type="domain" description="C-type lectin" evidence="2">
    <location>
        <begin position="47"/>
        <end position="145"/>
    </location>
</feature>
<evidence type="ECO:0000259" key="2">
    <source>
        <dbReference type="PROSITE" id="PS50041"/>
    </source>
</evidence>
<dbReference type="InterPro" id="IPR001304">
    <property type="entry name" value="C-type_lectin-like"/>
</dbReference>
<dbReference type="Ensembl" id="ENSOMET00000029894.1">
    <property type="protein sequence ID" value="ENSOMEP00000020412.1"/>
    <property type="gene ID" value="ENSOMEG00000022289.1"/>
</dbReference>
<evidence type="ECO:0000313" key="4">
    <source>
        <dbReference type="Proteomes" id="UP000261560"/>
    </source>
</evidence>
<dbReference type="AlphaFoldDB" id="A0A3B3CRB8"/>
<feature type="signal peptide" evidence="1">
    <location>
        <begin position="1"/>
        <end position="19"/>
    </location>
</feature>
<dbReference type="SUPFAM" id="SSF56436">
    <property type="entry name" value="C-type lectin-like"/>
    <property type="match status" value="1"/>
</dbReference>
<keyword evidence="1" id="KW-0732">Signal</keyword>
<reference evidence="3" key="2">
    <citation type="submission" date="2025-09" db="UniProtKB">
        <authorList>
            <consortium name="Ensembl"/>
        </authorList>
    </citation>
    <scope>IDENTIFICATION</scope>
</reference>
<protein>
    <recommendedName>
        <fullName evidence="2">C-type lectin domain-containing protein</fullName>
    </recommendedName>
</protein>
<proteinExistence type="predicted"/>
<organism evidence="3 4">
    <name type="scientific">Oryzias melastigma</name>
    <name type="common">Marine medaka</name>
    <dbReference type="NCBI Taxonomy" id="30732"/>
    <lineage>
        <taxon>Eukaryota</taxon>
        <taxon>Metazoa</taxon>
        <taxon>Chordata</taxon>
        <taxon>Craniata</taxon>
        <taxon>Vertebrata</taxon>
        <taxon>Euteleostomi</taxon>
        <taxon>Actinopterygii</taxon>
        <taxon>Neopterygii</taxon>
        <taxon>Teleostei</taxon>
        <taxon>Neoteleostei</taxon>
        <taxon>Acanthomorphata</taxon>
        <taxon>Ovalentaria</taxon>
        <taxon>Atherinomorphae</taxon>
        <taxon>Beloniformes</taxon>
        <taxon>Adrianichthyidae</taxon>
        <taxon>Oryziinae</taxon>
        <taxon>Oryzias</taxon>
    </lineage>
</organism>
<evidence type="ECO:0000313" key="3">
    <source>
        <dbReference type="Ensembl" id="ENSOMEP00000020412.1"/>
    </source>
</evidence>
<dbReference type="GeneTree" id="ENSGT01100000263473"/>
<dbReference type="InterPro" id="IPR016187">
    <property type="entry name" value="CTDL_fold"/>
</dbReference>
<evidence type="ECO:0000256" key="1">
    <source>
        <dbReference type="SAM" id="SignalP"/>
    </source>
</evidence>
<dbReference type="PANTHER" id="PTHR45784:SF3">
    <property type="entry name" value="C-TYPE LECTIN DOMAIN FAMILY 4 MEMBER K-LIKE-RELATED"/>
    <property type="match status" value="1"/>
</dbReference>
<accession>A0A3B3CRB8</accession>
<dbReference type="Gene3D" id="3.10.100.10">
    <property type="entry name" value="Mannose-Binding Protein A, subunit A"/>
    <property type="match status" value="1"/>
</dbReference>
<keyword evidence="4" id="KW-1185">Reference proteome</keyword>
<dbReference type="PANTHER" id="PTHR45784">
    <property type="entry name" value="C-TYPE LECTIN DOMAIN FAMILY 20 MEMBER A-RELATED"/>
    <property type="match status" value="1"/>
</dbReference>